<sequence length="270" mass="29588">MGVSQPPPIKDAVDRAVEKAKAIAPPPIKNSNASISSLPDLIVSQLSQLLSVSKEIYISPSDARVEWTFGTSPHEPIRVSLAVFPDHDMAVNAIRYELATFQLPVDQLFHTPADAWRGQYELESIMKGHDMVLVRRSILLRVRWLRSGALGETNSNLSSRVADIIVSGLKKHEVDAPLWRLPQPTPLAGVPGKIRVGQQFTVHASVVDVVESKGSTDTGSVFLIEKDETSETFTFAGRRAGKDKITLSFAHKDTLAVATQEFEVEVEDDA</sequence>
<reference evidence="1 2" key="1">
    <citation type="submission" date="2015-10" db="EMBL/GenBank/DDBJ databases">
        <title>Full genome of DAOMC 229536 Phialocephala scopiformis, a fungal endophyte of spruce producing the potent anti-insectan compound rugulosin.</title>
        <authorList>
            <consortium name="DOE Joint Genome Institute"/>
            <person name="Walker A.K."/>
            <person name="Frasz S.L."/>
            <person name="Seifert K.A."/>
            <person name="Miller J.D."/>
            <person name="Mondo S.J."/>
            <person name="Labutti K."/>
            <person name="Lipzen A."/>
            <person name="Dockter R."/>
            <person name="Kennedy M."/>
            <person name="Grigoriev I.V."/>
            <person name="Spatafora J.W."/>
        </authorList>
    </citation>
    <scope>NUCLEOTIDE SEQUENCE [LARGE SCALE GENOMIC DNA]</scope>
    <source>
        <strain evidence="1 2">CBS 120377</strain>
    </source>
</reference>
<dbReference type="EMBL" id="KQ947414">
    <property type="protein sequence ID" value="KUJ17335.1"/>
    <property type="molecule type" value="Genomic_DNA"/>
</dbReference>
<dbReference type="KEGG" id="psco:LY89DRAFT_781554"/>
<dbReference type="OrthoDB" id="5330419at2759"/>
<gene>
    <name evidence="1" type="ORF">LY89DRAFT_781554</name>
</gene>
<dbReference type="Proteomes" id="UP000070700">
    <property type="component" value="Unassembled WGS sequence"/>
</dbReference>
<evidence type="ECO:0000313" key="2">
    <source>
        <dbReference type="Proteomes" id="UP000070700"/>
    </source>
</evidence>
<name>A0A194XAZ1_MOLSC</name>
<dbReference type="GeneID" id="28832214"/>
<organism evidence="1 2">
    <name type="scientific">Mollisia scopiformis</name>
    <name type="common">Conifer needle endophyte fungus</name>
    <name type="synonym">Phialocephala scopiformis</name>
    <dbReference type="NCBI Taxonomy" id="149040"/>
    <lineage>
        <taxon>Eukaryota</taxon>
        <taxon>Fungi</taxon>
        <taxon>Dikarya</taxon>
        <taxon>Ascomycota</taxon>
        <taxon>Pezizomycotina</taxon>
        <taxon>Leotiomycetes</taxon>
        <taxon>Helotiales</taxon>
        <taxon>Mollisiaceae</taxon>
        <taxon>Mollisia</taxon>
    </lineage>
</organism>
<evidence type="ECO:0000313" key="1">
    <source>
        <dbReference type="EMBL" id="KUJ17335.1"/>
    </source>
</evidence>
<accession>A0A194XAZ1</accession>
<keyword evidence="2" id="KW-1185">Reference proteome</keyword>
<dbReference type="InParanoid" id="A0A194XAZ1"/>
<dbReference type="RefSeq" id="XP_018071690.1">
    <property type="nucleotide sequence ID" value="XM_018222488.1"/>
</dbReference>
<protein>
    <submittedName>
        <fullName evidence="1">Uncharacterized protein</fullName>
    </submittedName>
</protein>
<dbReference type="AlphaFoldDB" id="A0A194XAZ1"/>
<proteinExistence type="predicted"/>